<dbReference type="STRING" id="1648404.CP97_08540"/>
<protein>
    <submittedName>
        <fullName evidence="2">Uncharacterized protein</fullName>
    </submittedName>
</protein>
<reference evidence="2 3" key="1">
    <citation type="journal article" date="2015" name="Int. J. Syst. Evol. Microbiol.">
        <title>Erythrobacter atlanticus sp. nov., a bacterium from ocean sediment able to degrade polycyclic aromatic hydrocarbons.</title>
        <authorList>
            <person name="Zhuang L."/>
            <person name="Liu Y."/>
            <person name="Wang L."/>
            <person name="Wang W."/>
            <person name="Shao Z."/>
        </authorList>
    </citation>
    <scope>NUCLEOTIDE SEQUENCE [LARGE SCALE GENOMIC DNA]</scope>
    <source>
        <strain evidence="3">s21-N3</strain>
    </source>
</reference>
<accession>A0A0H4VY41</accession>
<proteinExistence type="predicted"/>
<dbReference type="InterPro" id="IPR046487">
    <property type="entry name" value="DUF6580"/>
</dbReference>
<dbReference type="Proteomes" id="UP000059113">
    <property type="component" value="Chromosome"/>
</dbReference>
<gene>
    <name evidence="2" type="ORF">CP97_08540</name>
</gene>
<keyword evidence="1" id="KW-1133">Transmembrane helix</keyword>
<evidence type="ECO:0000256" key="1">
    <source>
        <dbReference type="SAM" id="Phobius"/>
    </source>
</evidence>
<feature type="transmembrane region" description="Helical" evidence="1">
    <location>
        <begin position="153"/>
        <end position="173"/>
    </location>
</feature>
<name>A0A0H4VY41_9SPHN</name>
<feature type="transmembrane region" description="Helical" evidence="1">
    <location>
        <begin position="101"/>
        <end position="120"/>
    </location>
</feature>
<evidence type="ECO:0000313" key="3">
    <source>
        <dbReference type="Proteomes" id="UP000059113"/>
    </source>
</evidence>
<dbReference type="KEGG" id="ery:CP97_08540"/>
<dbReference type="PATRIC" id="fig|1648404.4.peg.1774"/>
<evidence type="ECO:0000313" key="2">
    <source>
        <dbReference type="EMBL" id="AKQ42058.1"/>
    </source>
</evidence>
<dbReference type="Pfam" id="PF20221">
    <property type="entry name" value="DUF6580"/>
    <property type="match status" value="1"/>
</dbReference>
<dbReference type="AlphaFoldDB" id="A0A0H4VY41"/>
<dbReference type="EMBL" id="CP011310">
    <property type="protein sequence ID" value="AKQ42058.1"/>
    <property type="molecule type" value="Genomic_DNA"/>
</dbReference>
<organism evidence="2 3">
    <name type="scientific">Aurantiacibacter atlanticus</name>
    <dbReference type="NCBI Taxonomy" id="1648404"/>
    <lineage>
        <taxon>Bacteria</taxon>
        <taxon>Pseudomonadati</taxon>
        <taxon>Pseudomonadota</taxon>
        <taxon>Alphaproteobacteria</taxon>
        <taxon>Sphingomonadales</taxon>
        <taxon>Erythrobacteraceae</taxon>
        <taxon>Aurantiacibacter</taxon>
    </lineage>
</organism>
<keyword evidence="1" id="KW-0472">Membrane</keyword>
<keyword evidence="3" id="KW-1185">Reference proteome</keyword>
<sequence length="184" mass="19127">MAAYGVGDMDRHLKDGLLAVSLALAGVLSHALPHPMGVSTVGAIGMVAAAYLPRRLMLVPVLATVLLIDAVNGYYSALAMSFVYAGHLLAAVAVRPVLGKIGIRPVAFAAIASAVVFYHISNLTPMAMGFYPNTVEGWIACYIAGLPFLLKGILANALYGGAAFVIIALTGAFDADRFAAAKRH</sequence>
<keyword evidence="1" id="KW-0812">Transmembrane</keyword>
<reference evidence="3" key="2">
    <citation type="submission" date="2015-04" db="EMBL/GenBank/DDBJ databases">
        <title>The complete genome sequence of Erythrobacter sp. s21-N3.</title>
        <authorList>
            <person name="Zhuang L."/>
            <person name="Liu Y."/>
            <person name="Shao Z."/>
        </authorList>
    </citation>
    <scope>NUCLEOTIDE SEQUENCE [LARGE SCALE GENOMIC DNA]</scope>
    <source>
        <strain evidence="3">s21-N3</strain>
    </source>
</reference>